<evidence type="ECO:0000256" key="9">
    <source>
        <dbReference type="SAM" id="MobiDB-lite"/>
    </source>
</evidence>
<keyword evidence="11" id="KW-0131">Cell cycle</keyword>
<reference evidence="11" key="1">
    <citation type="submission" date="2025-08" db="UniProtKB">
        <authorList>
            <consortium name="RefSeq"/>
        </authorList>
    </citation>
    <scope>IDENTIFICATION</scope>
    <source>
        <tissue evidence="11">Muscle</tissue>
    </source>
</reference>
<feature type="region of interest" description="Disordered" evidence="9">
    <location>
        <begin position="418"/>
        <end position="438"/>
    </location>
</feature>
<keyword evidence="3" id="KW-0808">Transferase</keyword>
<dbReference type="GO" id="GO:0004674">
    <property type="term" value="F:protein serine/threonine kinase activity"/>
    <property type="evidence" value="ECO:0007669"/>
    <property type="project" value="UniProtKB-KW"/>
</dbReference>
<feature type="region of interest" description="Disordered" evidence="9">
    <location>
        <begin position="213"/>
        <end position="282"/>
    </location>
</feature>
<dbReference type="PANTHER" id="PTHR44167:SF23">
    <property type="entry name" value="CDC7 KINASE, ISOFORM A-RELATED"/>
    <property type="match status" value="1"/>
</dbReference>
<dbReference type="CDD" id="cd14019">
    <property type="entry name" value="STKc_Cdc7"/>
    <property type="match status" value="1"/>
</dbReference>
<gene>
    <name evidence="11" type="primary">cdc7</name>
</gene>
<keyword evidence="11" id="KW-0132">Cell division</keyword>
<evidence type="ECO:0000256" key="2">
    <source>
        <dbReference type="ARBA" id="ARBA00022527"/>
    </source>
</evidence>
<keyword evidence="4 7" id="KW-0547">Nucleotide-binding</keyword>
<feature type="compositionally biased region" description="Polar residues" evidence="9">
    <location>
        <begin position="1"/>
        <end position="15"/>
    </location>
</feature>
<sequence>MEAAQTVQRSTQQSVAKGRNQHRIPRDVETDIAYLYEVLPQLSRIFRIIDKIGEGTFSSVYLAEAQMTDGSKRMFALKHLIPTSHPVRIAAELQCLTVAGGKENVMGVTYCFRKEHHVVIVMPYMEHQTFVDIVGSLSFEDVRHYIFHLLKALRHIHKFGIIHRDIKPTNFLFNRQKREYALVDFGLAQGTPDTQIELLKELLELDNAPRSVFGEKNINGTNSHKPGTDKVEGLLSKPKREELIPRKIVSSKHRSVPVRTPLNQRQKAPTESQKPKPPAVSPSLTCNCYMTDRVCNICLSRKQQVAPRAGTPGFRAPEVLTKCPNQGTAIDMWSAGVILLSLLSGRYPFFKASDDLIALTQIMTIRGSRETTEAAKTFGKSIVCSRELPRLDLKILCETLRGLRSWDDGLLPAEFQASHNPAEGKQDAGSPVKKHKSSLKSSAELQEMGWDKVPDDVYDLLDKLLDLNPASRITASVALQHPLFKDMTD</sequence>
<evidence type="ECO:0000256" key="5">
    <source>
        <dbReference type="ARBA" id="ARBA00022777"/>
    </source>
</evidence>
<dbReference type="AlphaFoldDB" id="A0A9Q9ZW92"/>
<feature type="compositionally biased region" description="Basic and acidic residues" evidence="9">
    <location>
        <begin position="226"/>
        <end position="245"/>
    </location>
</feature>
<evidence type="ECO:0000256" key="6">
    <source>
        <dbReference type="ARBA" id="ARBA00022840"/>
    </source>
</evidence>
<dbReference type="InterPro" id="IPR017441">
    <property type="entry name" value="Protein_kinase_ATP_BS"/>
</dbReference>
<dbReference type="PANTHER" id="PTHR44167">
    <property type="entry name" value="OVARIAN-SPECIFIC SERINE/THREONINE-PROTEIN KINASE LOK-RELATED"/>
    <property type="match status" value="1"/>
</dbReference>
<name>A0A9Q9ZW92_CYPCA</name>
<dbReference type="Proteomes" id="UP001155660">
    <property type="component" value="Chromosome B2"/>
</dbReference>
<evidence type="ECO:0000259" key="10">
    <source>
        <dbReference type="PROSITE" id="PS50011"/>
    </source>
</evidence>
<keyword evidence="6 7" id="KW-0067">ATP-binding</keyword>
<feature type="binding site" evidence="7">
    <location>
        <position position="78"/>
    </location>
    <ligand>
        <name>ATP</name>
        <dbReference type="ChEBI" id="CHEBI:30616"/>
    </ligand>
</feature>
<evidence type="ECO:0000256" key="7">
    <source>
        <dbReference type="PROSITE-ProRule" id="PRU10141"/>
    </source>
</evidence>
<comment type="similarity">
    <text evidence="8">Belongs to the protein kinase superfamily.</text>
</comment>
<dbReference type="FunFam" id="3.30.200.20:FF:000287">
    <property type="entry name" value="Cell division cycle 7-related protein kinase"/>
    <property type="match status" value="1"/>
</dbReference>
<dbReference type="GO" id="GO:0044773">
    <property type="term" value="P:mitotic DNA damage checkpoint signaling"/>
    <property type="evidence" value="ECO:0007669"/>
    <property type="project" value="TreeGrafter"/>
</dbReference>
<dbReference type="PROSITE" id="PS00108">
    <property type="entry name" value="PROTEIN_KINASE_ST"/>
    <property type="match status" value="1"/>
</dbReference>
<dbReference type="SMART" id="SM00220">
    <property type="entry name" value="S_TKc"/>
    <property type="match status" value="1"/>
</dbReference>
<keyword evidence="2 8" id="KW-0723">Serine/threonine-protein kinase</keyword>
<keyword evidence="5 11" id="KW-0418">Kinase</keyword>
<feature type="compositionally biased region" description="Polar residues" evidence="9">
    <location>
        <begin position="261"/>
        <end position="272"/>
    </location>
</feature>
<accession>A0A9Q9ZW92</accession>
<dbReference type="EC" id="2.7.11.1" evidence="1"/>
<evidence type="ECO:0000256" key="4">
    <source>
        <dbReference type="ARBA" id="ARBA00022741"/>
    </source>
</evidence>
<dbReference type="GO" id="GO:0005634">
    <property type="term" value="C:nucleus"/>
    <property type="evidence" value="ECO:0007669"/>
    <property type="project" value="TreeGrafter"/>
</dbReference>
<organism evidence="11">
    <name type="scientific">Cyprinus carpio</name>
    <name type="common">Common carp</name>
    <dbReference type="NCBI Taxonomy" id="7962"/>
    <lineage>
        <taxon>Eukaryota</taxon>
        <taxon>Metazoa</taxon>
        <taxon>Chordata</taxon>
        <taxon>Craniata</taxon>
        <taxon>Vertebrata</taxon>
        <taxon>Euteleostomi</taxon>
        <taxon>Actinopterygii</taxon>
        <taxon>Neopterygii</taxon>
        <taxon>Teleostei</taxon>
        <taxon>Ostariophysi</taxon>
        <taxon>Cypriniformes</taxon>
        <taxon>Cyprinidae</taxon>
        <taxon>Cyprininae</taxon>
        <taxon>Cyprinus</taxon>
    </lineage>
</organism>
<protein>
    <recommendedName>
        <fullName evidence="1">non-specific serine/threonine protein kinase</fullName>
        <ecNumber evidence="1">2.7.11.1</ecNumber>
    </recommendedName>
</protein>
<dbReference type="RefSeq" id="XP_042575196.1">
    <property type="nucleotide sequence ID" value="XM_042719262.1"/>
</dbReference>
<evidence type="ECO:0000313" key="11">
    <source>
        <dbReference type="RefSeq" id="XP_042575196.1"/>
    </source>
</evidence>
<feature type="region of interest" description="Disordered" evidence="9">
    <location>
        <begin position="1"/>
        <end position="22"/>
    </location>
</feature>
<feature type="domain" description="Protein kinase" evidence="10">
    <location>
        <begin position="46"/>
        <end position="484"/>
    </location>
</feature>
<dbReference type="InterPro" id="IPR008271">
    <property type="entry name" value="Ser/Thr_kinase_AS"/>
</dbReference>
<evidence type="ECO:0000256" key="3">
    <source>
        <dbReference type="ARBA" id="ARBA00022679"/>
    </source>
</evidence>
<dbReference type="PROSITE" id="PS50011">
    <property type="entry name" value="PROTEIN_KINASE_DOM"/>
    <property type="match status" value="1"/>
</dbReference>
<dbReference type="PROSITE" id="PS00107">
    <property type="entry name" value="PROTEIN_KINASE_ATP"/>
    <property type="match status" value="1"/>
</dbReference>
<evidence type="ECO:0000256" key="1">
    <source>
        <dbReference type="ARBA" id="ARBA00012513"/>
    </source>
</evidence>
<dbReference type="GO" id="GO:0051301">
    <property type="term" value="P:cell division"/>
    <property type="evidence" value="ECO:0007669"/>
    <property type="project" value="UniProtKB-KW"/>
</dbReference>
<dbReference type="CTD" id="8317"/>
<dbReference type="Pfam" id="PF00069">
    <property type="entry name" value="Pkinase"/>
    <property type="match status" value="2"/>
</dbReference>
<dbReference type="InterPro" id="IPR000719">
    <property type="entry name" value="Prot_kinase_dom"/>
</dbReference>
<dbReference type="GO" id="GO:0005524">
    <property type="term" value="F:ATP binding"/>
    <property type="evidence" value="ECO:0007669"/>
    <property type="project" value="UniProtKB-UniRule"/>
</dbReference>
<evidence type="ECO:0000256" key="8">
    <source>
        <dbReference type="RuleBase" id="RU000304"/>
    </source>
</evidence>
<dbReference type="GeneID" id="109099290"/>
<proteinExistence type="inferred from homology"/>